<feature type="domain" description="Flagellar basal-body/hook protein C-terminal" evidence="6">
    <location>
        <begin position="197"/>
        <end position="234"/>
    </location>
</feature>
<dbReference type="InterPro" id="IPR020013">
    <property type="entry name" value="Flagellar_FlgE/F/G"/>
</dbReference>
<dbReference type="GO" id="GO:0009425">
    <property type="term" value="C:bacterial-type flagellum basal body"/>
    <property type="evidence" value="ECO:0007669"/>
    <property type="project" value="UniProtKB-SubCell"/>
</dbReference>
<reference evidence="8 9" key="1">
    <citation type="submission" date="2020-07" db="EMBL/GenBank/DDBJ databases">
        <title>Complete genome sequence for Sandaracinobacter sp. M6.</title>
        <authorList>
            <person name="Tang Y."/>
            <person name="Liu Q."/>
            <person name="Guo Z."/>
            <person name="Lei P."/>
            <person name="Huang B."/>
        </authorList>
    </citation>
    <scope>NUCLEOTIDE SEQUENCE [LARGE SCALE GENOMIC DNA]</scope>
    <source>
        <strain evidence="8 9">M6</strain>
    </source>
</reference>
<dbReference type="Pfam" id="PF00460">
    <property type="entry name" value="Flg_bb_rod"/>
    <property type="match status" value="1"/>
</dbReference>
<dbReference type="SUPFAM" id="SSF117143">
    <property type="entry name" value="Flagellar hook protein flgE"/>
    <property type="match status" value="1"/>
</dbReference>
<protein>
    <submittedName>
        <fullName evidence="8">Flagellar hook basal-body protein</fullName>
    </submittedName>
</protein>
<gene>
    <name evidence="8" type="ORF">H3309_04265</name>
</gene>
<dbReference type="EMBL" id="CP059851">
    <property type="protein sequence ID" value="QMW23709.1"/>
    <property type="molecule type" value="Genomic_DNA"/>
</dbReference>
<evidence type="ECO:0000256" key="1">
    <source>
        <dbReference type="ARBA" id="ARBA00004117"/>
    </source>
</evidence>
<evidence type="ECO:0000259" key="6">
    <source>
        <dbReference type="Pfam" id="PF06429"/>
    </source>
</evidence>
<dbReference type="InterPro" id="IPR001444">
    <property type="entry name" value="Flag_bb_rod_N"/>
</dbReference>
<dbReference type="RefSeq" id="WP_182297532.1">
    <property type="nucleotide sequence ID" value="NZ_CP059851.1"/>
</dbReference>
<name>A0A7G5IK17_9SPHN</name>
<dbReference type="KEGG" id="sand:H3309_04265"/>
<dbReference type="Pfam" id="PF06429">
    <property type="entry name" value="Flg_bbr_C"/>
    <property type="match status" value="1"/>
</dbReference>
<dbReference type="Pfam" id="PF22692">
    <property type="entry name" value="LlgE_F_G_D1"/>
    <property type="match status" value="1"/>
</dbReference>
<keyword evidence="8" id="KW-0966">Cell projection</keyword>
<comment type="subcellular location">
    <subcellularLocation>
        <location evidence="1 4">Bacterial flagellum basal body</location>
    </subcellularLocation>
</comment>
<keyword evidence="8" id="KW-0282">Flagellum</keyword>
<organism evidence="8 9">
    <name type="scientific">Sandaracinobacteroides saxicola</name>
    <dbReference type="NCBI Taxonomy" id="2759707"/>
    <lineage>
        <taxon>Bacteria</taxon>
        <taxon>Pseudomonadati</taxon>
        <taxon>Pseudomonadota</taxon>
        <taxon>Alphaproteobacteria</taxon>
        <taxon>Sphingomonadales</taxon>
        <taxon>Sphingosinicellaceae</taxon>
        <taxon>Sandaracinobacteroides</taxon>
    </lineage>
</organism>
<evidence type="ECO:0000259" key="5">
    <source>
        <dbReference type="Pfam" id="PF00460"/>
    </source>
</evidence>
<keyword evidence="8" id="KW-0969">Cilium</keyword>
<evidence type="ECO:0000256" key="4">
    <source>
        <dbReference type="RuleBase" id="RU362116"/>
    </source>
</evidence>
<dbReference type="InterPro" id="IPR053967">
    <property type="entry name" value="LlgE_F_G-like_D1"/>
</dbReference>
<evidence type="ECO:0000313" key="8">
    <source>
        <dbReference type="EMBL" id="QMW23709.1"/>
    </source>
</evidence>
<dbReference type="PANTHER" id="PTHR30435:SF19">
    <property type="entry name" value="FLAGELLAR BASAL-BODY ROD PROTEIN FLGG"/>
    <property type="match status" value="1"/>
</dbReference>
<dbReference type="InterPro" id="IPR010930">
    <property type="entry name" value="Flg_bb/hook_C_dom"/>
</dbReference>
<keyword evidence="9" id="KW-1185">Reference proteome</keyword>
<evidence type="ECO:0000259" key="7">
    <source>
        <dbReference type="Pfam" id="PF22692"/>
    </source>
</evidence>
<sequence length="246" mass="26214">MDIGSVVLLGNEMALRRRVDVIANNIANLNTTGFKREQTMFATAIRAMDNATDPSHRPVFQVLDHGVAPDMRDGPFQQTGNPLDIAIVGQGYFGVVSADGMLGHTRAGAIRISDDYFLETIGGRLADADGRPIQVPPEATARVAILPDGTVMAGTEQVGRVGVWTGSVRTIDPRGNTVMTIGDAVALPPNSVRLAVGGLEGSNVSAVVESTALIEAQRAYQSSQRMSDGIGDLQRRMIERLGRSQF</sequence>
<evidence type="ECO:0000313" key="9">
    <source>
        <dbReference type="Proteomes" id="UP000515292"/>
    </source>
</evidence>
<evidence type="ECO:0000256" key="3">
    <source>
        <dbReference type="ARBA" id="ARBA00023143"/>
    </source>
</evidence>
<dbReference type="InterPro" id="IPR037925">
    <property type="entry name" value="FlgE/F/G-like"/>
</dbReference>
<dbReference type="PANTHER" id="PTHR30435">
    <property type="entry name" value="FLAGELLAR PROTEIN"/>
    <property type="match status" value="1"/>
</dbReference>
<comment type="similarity">
    <text evidence="2 4">Belongs to the flagella basal body rod proteins family.</text>
</comment>
<proteinExistence type="inferred from homology"/>
<dbReference type="GO" id="GO:0071978">
    <property type="term" value="P:bacterial-type flagellum-dependent swarming motility"/>
    <property type="evidence" value="ECO:0007669"/>
    <property type="project" value="TreeGrafter"/>
</dbReference>
<dbReference type="Proteomes" id="UP000515292">
    <property type="component" value="Chromosome"/>
</dbReference>
<keyword evidence="3 4" id="KW-0975">Bacterial flagellum</keyword>
<dbReference type="NCBIfam" id="TIGR03506">
    <property type="entry name" value="FlgEFG_subfam"/>
    <property type="match status" value="1"/>
</dbReference>
<evidence type="ECO:0000256" key="2">
    <source>
        <dbReference type="ARBA" id="ARBA00009677"/>
    </source>
</evidence>
<feature type="domain" description="Flagellar hook protein FlgE/F/G-like D1" evidence="7">
    <location>
        <begin position="86"/>
        <end position="153"/>
    </location>
</feature>
<feature type="domain" description="Flagellar basal body rod protein N-terminal" evidence="5">
    <location>
        <begin position="13"/>
        <end position="35"/>
    </location>
</feature>
<dbReference type="AlphaFoldDB" id="A0A7G5IK17"/>
<accession>A0A7G5IK17</accession>